<evidence type="ECO:0000313" key="5">
    <source>
        <dbReference type="Proteomes" id="UP001159042"/>
    </source>
</evidence>
<proteinExistence type="predicted"/>
<keyword evidence="3" id="KW-1133">Transmembrane helix</keyword>
<dbReference type="SUPFAM" id="SSF81296">
    <property type="entry name" value="E set domains"/>
    <property type="match status" value="1"/>
</dbReference>
<evidence type="ECO:0000256" key="1">
    <source>
        <dbReference type="PROSITE-ProRule" id="PRU00087"/>
    </source>
</evidence>
<dbReference type="EMBL" id="JANEYG010000008">
    <property type="protein sequence ID" value="KAJ8922044.1"/>
    <property type="molecule type" value="Genomic_DNA"/>
</dbReference>
<keyword evidence="3" id="KW-0472">Membrane</keyword>
<feature type="transmembrane region" description="Helical" evidence="3">
    <location>
        <begin position="26"/>
        <end position="43"/>
    </location>
</feature>
<feature type="repeat" description="Filamin" evidence="1">
    <location>
        <begin position="305"/>
        <end position="341"/>
    </location>
</feature>
<dbReference type="InterPro" id="IPR013783">
    <property type="entry name" value="Ig-like_fold"/>
</dbReference>
<dbReference type="AlphaFoldDB" id="A0AAV8W6E4"/>
<gene>
    <name evidence="4" type="ORF">NQ315_008685</name>
</gene>
<evidence type="ECO:0000256" key="2">
    <source>
        <dbReference type="SAM" id="MobiDB-lite"/>
    </source>
</evidence>
<evidence type="ECO:0000313" key="4">
    <source>
        <dbReference type="EMBL" id="KAJ8922044.1"/>
    </source>
</evidence>
<name>A0AAV8W6E4_9CUCU</name>
<protein>
    <submittedName>
        <fullName evidence="4">Uncharacterized protein</fullName>
    </submittedName>
</protein>
<accession>A0AAV8W6E4</accession>
<evidence type="ECO:0000256" key="3">
    <source>
        <dbReference type="SAM" id="Phobius"/>
    </source>
</evidence>
<dbReference type="InterPro" id="IPR036872">
    <property type="entry name" value="CH_dom_sf"/>
</dbReference>
<keyword evidence="5" id="KW-1185">Reference proteome</keyword>
<dbReference type="Gene3D" id="2.60.40.10">
    <property type="entry name" value="Immunoglobulins"/>
    <property type="match status" value="1"/>
</dbReference>
<keyword evidence="3" id="KW-0812">Transmembrane</keyword>
<dbReference type="Gene3D" id="1.10.418.10">
    <property type="entry name" value="Calponin-like domain"/>
    <property type="match status" value="1"/>
</dbReference>
<dbReference type="PROSITE" id="PS50194">
    <property type="entry name" value="FILAMIN_REPEAT"/>
    <property type="match status" value="1"/>
</dbReference>
<dbReference type="SUPFAM" id="SSF47576">
    <property type="entry name" value="Calponin-homology domain, CH-domain"/>
    <property type="match status" value="1"/>
</dbReference>
<organism evidence="4 5">
    <name type="scientific">Exocentrus adspersus</name>
    <dbReference type="NCBI Taxonomy" id="1586481"/>
    <lineage>
        <taxon>Eukaryota</taxon>
        <taxon>Metazoa</taxon>
        <taxon>Ecdysozoa</taxon>
        <taxon>Arthropoda</taxon>
        <taxon>Hexapoda</taxon>
        <taxon>Insecta</taxon>
        <taxon>Pterygota</taxon>
        <taxon>Neoptera</taxon>
        <taxon>Endopterygota</taxon>
        <taxon>Coleoptera</taxon>
        <taxon>Polyphaga</taxon>
        <taxon>Cucujiformia</taxon>
        <taxon>Chrysomeloidea</taxon>
        <taxon>Cerambycidae</taxon>
        <taxon>Lamiinae</taxon>
        <taxon>Acanthocinini</taxon>
        <taxon>Exocentrus</taxon>
    </lineage>
</organism>
<feature type="region of interest" description="Disordered" evidence="2">
    <location>
        <begin position="416"/>
        <end position="439"/>
    </location>
</feature>
<dbReference type="InterPro" id="IPR014756">
    <property type="entry name" value="Ig_E-set"/>
</dbReference>
<sequence length="1035" mass="117444">MSSYKVKDNASSEVQRDQQPENWSKFSFLLRIFLPLAGLVLLFKQKHIFSRLLLQLDRNCVSVFCPSFSRREKLLKWAGSRLPETWSSQSRTLAGGVAELWSDGSLLCTLINSAIPGACLNPHRHWKKPPLHAQAIAYKYLGVIPIFTESDLNTKLTISLERSFLHYLNELQQAITRLTEKNETPKSVSMHYIARGMGLYTGEQHRKTVFYVYPNKNTVGRNSNIILHIRGPYATYGKAIIPKFHNDLFTTPEINVTTDLLATNTLVNGKMTKPRNSFMKSFSLPFMQYHKKHLGDNIIIDVTMEDDRAKVTYIPKNYGMYEILMVSNGELIRGCPFHVHISNNGSGIEDSLDGEAGMEDIPSLRKRKVLSKTIDFIDEQVPFADVAKRYKRKEATSLEVATRSKAEGIVTKIEEEDEEESRLLDETDRGSVVTEESTETSLIQDDVSDDNDNIAKVNYADSQSIHKVVNNDASLRLQLKPTIESAIGNYNKNVLKTVCNDVAPSRKVEVHRVKIPEKFCGLQNDLRNEADAMKYIKNVINTSNRSRSVLKHDKNNTNYSQITDGSFSKAADGNNNCVASVNREEARCNPPKPVPERFLQNQKAFPVRNTSPICPNHIVPEVETEYIKMSVAERRKIFSRKIPLPSSTPNCSFPETESASGSCRNGRFKHLEGLSVLNYLGSLKKSDCSKNRESYPLYSTMSLPNISSGETQCSVKQRRSFWENLSTSSSSLSVNSEASSRKKLNEVERCKLIWKKPEETAVVSQQLKRDADISKSADDILSMTNVEQHVNQKKYKSVDNSLDTCTAMTIEERKRLLLKHNYEKEVKPKKQPPGVKYGSIKERAVENPVVKTVDENSKGVVFPSVSDRIRKYHSACNLLPKKIEVEASKTITDNKVVVAPVTQALPQPVKSHFRRAVKYFKNLEEKSLNKPKDCSRRHSLDVLRDRRRGGSLNLTNVKERFSISNLYLDVLGERRGSFKGAANRSALVEALATFSRRENYGLGNDEEDNIMYELFQKKAKTRKRRSIRSIFDIYY</sequence>
<dbReference type="InterPro" id="IPR017868">
    <property type="entry name" value="Filamin/ABP280_repeat-like"/>
</dbReference>
<dbReference type="Proteomes" id="UP001159042">
    <property type="component" value="Unassembled WGS sequence"/>
</dbReference>
<reference evidence="4 5" key="1">
    <citation type="journal article" date="2023" name="Insect Mol. Biol.">
        <title>Genome sequencing provides insights into the evolution of gene families encoding plant cell wall-degrading enzymes in longhorned beetles.</title>
        <authorList>
            <person name="Shin N.R."/>
            <person name="Okamura Y."/>
            <person name="Kirsch R."/>
            <person name="Pauchet Y."/>
        </authorList>
    </citation>
    <scope>NUCLEOTIDE SEQUENCE [LARGE SCALE GENOMIC DNA]</scope>
    <source>
        <strain evidence="4">EAD_L_NR</strain>
    </source>
</reference>
<comment type="caution">
    <text evidence="4">The sequence shown here is derived from an EMBL/GenBank/DDBJ whole genome shotgun (WGS) entry which is preliminary data.</text>
</comment>